<reference evidence="1" key="1">
    <citation type="submission" date="2021-05" db="EMBL/GenBank/DDBJ databases">
        <authorList>
            <person name="Pietrasiak N."/>
            <person name="Ward R."/>
            <person name="Stajich J.E."/>
            <person name="Kurbessoian T."/>
        </authorList>
    </citation>
    <scope>NUCLEOTIDE SEQUENCE</scope>
    <source>
        <strain evidence="1">CPER-KK1</strain>
    </source>
</reference>
<dbReference type="Proteomes" id="UP000753908">
    <property type="component" value="Unassembled WGS sequence"/>
</dbReference>
<sequence length="338" mass="39194">MNDYFNTFQNIDQSVEQLLTDEHNSLEIKQSATSIKESVKPCIEELIQSATRLKRLVVIASDKLYQAENVWLSKPRIAEAAKSEIWAQLGEISGCSFRIHKLGSQCKDEAVKQAKKYWDERIEYLRKIWFIDAKGQPKKGIGWSEKESFIKQLHVQLKLQNQEVNQIINKNLSLVYKEVNNIQLKAILHTVSLLDQQNKAHYSQQIDLIASKIETNFANPTEHLPNYLLKLETAISPDLKALVDKGWGDIFGEDVVKLKERVASKIERFITAIFDDRVELATKAITKAIAFYNYFLERQDRYQQETAEQREAEKAWIDQQRRELERVQQGIEAILNTN</sequence>
<organism evidence="1 2">
    <name type="scientific">Symplocastrum torsivum CPER-KK1</name>
    <dbReference type="NCBI Taxonomy" id="450513"/>
    <lineage>
        <taxon>Bacteria</taxon>
        <taxon>Bacillati</taxon>
        <taxon>Cyanobacteriota</taxon>
        <taxon>Cyanophyceae</taxon>
        <taxon>Oscillatoriophycideae</taxon>
        <taxon>Oscillatoriales</taxon>
        <taxon>Microcoleaceae</taxon>
        <taxon>Symplocastrum</taxon>
    </lineage>
</organism>
<reference evidence="1" key="2">
    <citation type="journal article" date="2022" name="Microbiol. Resour. Announc.">
        <title>Metagenome Sequencing to Explore Phylogenomics of Terrestrial Cyanobacteria.</title>
        <authorList>
            <person name="Ward R.D."/>
            <person name="Stajich J.E."/>
            <person name="Johansen J.R."/>
            <person name="Huntemann M."/>
            <person name="Clum A."/>
            <person name="Foster B."/>
            <person name="Foster B."/>
            <person name="Roux S."/>
            <person name="Palaniappan K."/>
            <person name="Varghese N."/>
            <person name="Mukherjee S."/>
            <person name="Reddy T.B.K."/>
            <person name="Daum C."/>
            <person name="Copeland A."/>
            <person name="Chen I.A."/>
            <person name="Ivanova N.N."/>
            <person name="Kyrpides N.C."/>
            <person name="Shapiro N."/>
            <person name="Eloe-Fadrosh E.A."/>
            <person name="Pietrasiak N."/>
        </authorList>
    </citation>
    <scope>NUCLEOTIDE SEQUENCE</scope>
    <source>
        <strain evidence="1">CPER-KK1</strain>
    </source>
</reference>
<protein>
    <recommendedName>
        <fullName evidence="3">Dynamin family protein</fullName>
    </recommendedName>
</protein>
<evidence type="ECO:0008006" key="3">
    <source>
        <dbReference type="Google" id="ProtNLM"/>
    </source>
</evidence>
<dbReference type="EMBL" id="JAHHIF010000073">
    <property type="protein sequence ID" value="MBW4548854.1"/>
    <property type="molecule type" value="Genomic_DNA"/>
</dbReference>
<comment type="caution">
    <text evidence="1">The sequence shown here is derived from an EMBL/GenBank/DDBJ whole genome shotgun (WGS) entry which is preliminary data.</text>
</comment>
<name>A0A951PT38_9CYAN</name>
<gene>
    <name evidence="1" type="ORF">KME25_31275</name>
</gene>
<evidence type="ECO:0000313" key="2">
    <source>
        <dbReference type="Proteomes" id="UP000753908"/>
    </source>
</evidence>
<dbReference type="AlphaFoldDB" id="A0A951PT38"/>
<evidence type="ECO:0000313" key="1">
    <source>
        <dbReference type="EMBL" id="MBW4548854.1"/>
    </source>
</evidence>
<proteinExistence type="predicted"/>
<accession>A0A951PT38</accession>